<evidence type="ECO:0000259" key="1">
    <source>
        <dbReference type="PROSITE" id="PS50994"/>
    </source>
</evidence>
<dbReference type="InterPro" id="IPR040676">
    <property type="entry name" value="DUF5641"/>
</dbReference>
<accession>A0ABM5JFZ0</accession>
<organism evidence="2 3">
    <name type="scientific">Drosophila rhopaloa</name>
    <name type="common">Fruit fly</name>
    <dbReference type="NCBI Taxonomy" id="1041015"/>
    <lineage>
        <taxon>Eukaryota</taxon>
        <taxon>Metazoa</taxon>
        <taxon>Ecdysozoa</taxon>
        <taxon>Arthropoda</taxon>
        <taxon>Hexapoda</taxon>
        <taxon>Insecta</taxon>
        <taxon>Pterygota</taxon>
        <taxon>Neoptera</taxon>
        <taxon>Endopterygota</taxon>
        <taxon>Diptera</taxon>
        <taxon>Brachycera</taxon>
        <taxon>Muscomorpha</taxon>
        <taxon>Ephydroidea</taxon>
        <taxon>Drosophilidae</taxon>
        <taxon>Drosophila</taxon>
        <taxon>Sophophora</taxon>
    </lineage>
</organism>
<proteinExistence type="predicted"/>
<evidence type="ECO:0000313" key="3">
    <source>
        <dbReference type="Proteomes" id="UP001652680"/>
    </source>
</evidence>
<feature type="domain" description="Integrase catalytic" evidence="1">
    <location>
        <begin position="1"/>
        <end position="162"/>
    </location>
</feature>
<dbReference type="Proteomes" id="UP001652680">
    <property type="component" value="Unassembled WGS sequence"/>
</dbReference>
<dbReference type="PANTHER" id="PTHR47331:SF1">
    <property type="entry name" value="GAG-LIKE PROTEIN"/>
    <property type="match status" value="1"/>
</dbReference>
<dbReference type="InterPro" id="IPR036397">
    <property type="entry name" value="RNaseH_sf"/>
</dbReference>
<sequence length="279" mass="31203">MYIAVFVCFASKAVHLELVTNLSTDSFLLAFKSFIARRGVPHRVHSDNATNFVGARNDLRSLQRALEDQQSQFQLFVVEKGVEWRFIPPRAPHFGGLWEADVKSAKEILVRQVADASLTEAEVRAYLADTEAVLNSRPLTPTSTDPNEGEALTPGHLLVGQALCSLPQGLEPDAPTRGLRFSKRWQLLSTLRQRFWQAWSKEYVHSLQRKTKWQTTSPNLEVGALVIIHEDNTPPQRWITGRVVSVVAGADGKIRVAEIKTATGVFKRPIQKLAALPLY</sequence>
<dbReference type="PANTHER" id="PTHR47331">
    <property type="entry name" value="PHD-TYPE DOMAIN-CONTAINING PROTEIN"/>
    <property type="match status" value="1"/>
</dbReference>
<dbReference type="RefSeq" id="XP_044317753.1">
    <property type="nucleotide sequence ID" value="XM_044461818.1"/>
</dbReference>
<dbReference type="Pfam" id="PF18701">
    <property type="entry name" value="DUF5641"/>
    <property type="match status" value="1"/>
</dbReference>
<dbReference type="EnsemblMetazoa" id="XM_044461818.1">
    <property type="protein sequence ID" value="XP_044317753.1"/>
    <property type="gene ID" value="LOC123038126"/>
</dbReference>
<reference evidence="2" key="2">
    <citation type="submission" date="2025-05" db="UniProtKB">
        <authorList>
            <consortium name="EnsemblMetazoa"/>
        </authorList>
    </citation>
    <scope>IDENTIFICATION</scope>
</reference>
<protein>
    <recommendedName>
        <fullName evidence="1">Integrase catalytic domain-containing protein</fullName>
    </recommendedName>
</protein>
<evidence type="ECO:0000313" key="2">
    <source>
        <dbReference type="EnsemblMetazoa" id="XP_044317753.1"/>
    </source>
</evidence>
<reference evidence="3" key="1">
    <citation type="journal article" date="2021" name="Elife">
        <title>Highly contiguous assemblies of 101 drosophilid genomes.</title>
        <authorList>
            <person name="Kim B.Y."/>
            <person name="Wang J.R."/>
            <person name="Miller D.E."/>
            <person name="Barmina O."/>
            <person name="Delaney E."/>
            <person name="Thompson A."/>
            <person name="Comeault A.A."/>
            <person name="Peede D."/>
            <person name="D'Agostino E.R."/>
            <person name="Pelaez J."/>
            <person name="Aguilar J.M."/>
            <person name="Haji D."/>
            <person name="Matsunaga T."/>
            <person name="Armstrong E.E."/>
            <person name="Zych M."/>
            <person name="Ogawa Y."/>
            <person name="Stamenkovic-Radak M."/>
            <person name="Jelic M."/>
            <person name="Veselinovic M.S."/>
            <person name="Tanaskovic M."/>
            <person name="Eric P."/>
            <person name="Gao J.J."/>
            <person name="Katoh T.K."/>
            <person name="Toda M.J."/>
            <person name="Watabe H."/>
            <person name="Watada M."/>
            <person name="Davis J.S."/>
            <person name="Moyle L.C."/>
            <person name="Manoli G."/>
            <person name="Bertolini E."/>
            <person name="Kostal V."/>
            <person name="Hawley R.S."/>
            <person name="Takahashi A."/>
            <person name="Jones C.D."/>
            <person name="Price D.K."/>
            <person name="Whiteman N."/>
            <person name="Kopp A."/>
            <person name="Matute D.R."/>
            <person name="Petrov D.A."/>
        </authorList>
    </citation>
    <scope>NUCLEOTIDE SEQUENCE [LARGE SCALE GENOMIC DNA]</scope>
</reference>
<name>A0ABM5JFZ0_DRORH</name>
<dbReference type="GeneID" id="123038126"/>
<dbReference type="SUPFAM" id="SSF53098">
    <property type="entry name" value="Ribonuclease H-like"/>
    <property type="match status" value="1"/>
</dbReference>
<dbReference type="InterPro" id="IPR012337">
    <property type="entry name" value="RNaseH-like_sf"/>
</dbReference>
<dbReference type="PROSITE" id="PS50994">
    <property type="entry name" value="INTEGRASE"/>
    <property type="match status" value="1"/>
</dbReference>
<dbReference type="InterPro" id="IPR001584">
    <property type="entry name" value="Integrase_cat-core"/>
</dbReference>
<dbReference type="Gene3D" id="3.30.420.10">
    <property type="entry name" value="Ribonuclease H-like superfamily/Ribonuclease H"/>
    <property type="match status" value="1"/>
</dbReference>
<keyword evidence="3" id="KW-1185">Reference proteome</keyword>